<keyword evidence="1" id="KW-0812">Transmembrane</keyword>
<keyword evidence="2" id="KW-0732">Signal</keyword>
<keyword evidence="4" id="KW-1185">Reference proteome</keyword>
<feature type="chain" id="PRO_5020300258" description="Secreted protein" evidence="2">
    <location>
        <begin position="21"/>
        <end position="129"/>
    </location>
</feature>
<dbReference type="Proteomes" id="UP000298138">
    <property type="component" value="Unassembled WGS sequence"/>
</dbReference>
<organism evidence="3 4">
    <name type="scientific">Ascodesmis nigricans</name>
    <dbReference type="NCBI Taxonomy" id="341454"/>
    <lineage>
        <taxon>Eukaryota</taxon>
        <taxon>Fungi</taxon>
        <taxon>Dikarya</taxon>
        <taxon>Ascomycota</taxon>
        <taxon>Pezizomycotina</taxon>
        <taxon>Pezizomycetes</taxon>
        <taxon>Pezizales</taxon>
        <taxon>Ascodesmidaceae</taxon>
        <taxon>Ascodesmis</taxon>
    </lineage>
</organism>
<proteinExistence type="predicted"/>
<keyword evidence="1" id="KW-0472">Membrane</keyword>
<dbReference type="InParanoid" id="A0A4S2N135"/>
<dbReference type="AlphaFoldDB" id="A0A4S2N135"/>
<feature type="transmembrane region" description="Helical" evidence="1">
    <location>
        <begin position="104"/>
        <end position="128"/>
    </location>
</feature>
<evidence type="ECO:0000313" key="3">
    <source>
        <dbReference type="EMBL" id="TGZ82832.1"/>
    </source>
</evidence>
<gene>
    <name evidence="3" type="ORF">EX30DRAFT_141904</name>
</gene>
<evidence type="ECO:0000313" key="4">
    <source>
        <dbReference type="Proteomes" id="UP000298138"/>
    </source>
</evidence>
<evidence type="ECO:0000256" key="1">
    <source>
        <dbReference type="SAM" id="Phobius"/>
    </source>
</evidence>
<evidence type="ECO:0000256" key="2">
    <source>
        <dbReference type="SAM" id="SignalP"/>
    </source>
</evidence>
<protein>
    <recommendedName>
        <fullName evidence="5">Secreted protein</fullName>
    </recommendedName>
</protein>
<reference evidence="3 4" key="1">
    <citation type="submission" date="2019-04" db="EMBL/GenBank/DDBJ databases">
        <title>Comparative genomics and transcriptomics to analyze fruiting body development in filamentous ascomycetes.</title>
        <authorList>
            <consortium name="DOE Joint Genome Institute"/>
            <person name="Lutkenhaus R."/>
            <person name="Traeger S."/>
            <person name="Breuer J."/>
            <person name="Kuo A."/>
            <person name="Lipzen A."/>
            <person name="Pangilinan J."/>
            <person name="Dilworth D."/>
            <person name="Sandor L."/>
            <person name="Poggeler S."/>
            <person name="Barry K."/>
            <person name="Grigoriev I.V."/>
            <person name="Nowrousian M."/>
        </authorList>
    </citation>
    <scope>NUCLEOTIDE SEQUENCE [LARGE SCALE GENOMIC DNA]</scope>
    <source>
        <strain evidence="3 4">CBS 389.68</strain>
    </source>
</reference>
<evidence type="ECO:0008006" key="5">
    <source>
        <dbReference type="Google" id="ProtNLM"/>
    </source>
</evidence>
<keyword evidence="1" id="KW-1133">Transmembrane helix</keyword>
<dbReference type="EMBL" id="ML220114">
    <property type="protein sequence ID" value="TGZ82832.1"/>
    <property type="molecule type" value="Genomic_DNA"/>
</dbReference>
<feature type="transmembrane region" description="Helical" evidence="1">
    <location>
        <begin position="73"/>
        <end position="97"/>
    </location>
</feature>
<name>A0A4S2N135_9PEZI</name>
<accession>A0A4S2N135</accession>
<sequence>MLSPFFLWFLTVCACSLVYGFGYPAGLKGARVTGLRVVVLGRCCGGTRKDDDSSLCIRTLSSAYAHCIGSVDIYLITFFVFRFLSLLSHLSACGFVIHWYLESLLLSFSFVVVLSLSSSLGPSALLFLS</sequence>
<feature type="signal peptide" evidence="2">
    <location>
        <begin position="1"/>
        <end position="20"/>
    </location>
</feature>